<comment type="caution">
    <text evidence="1">The sequence shown here is derived from an EMBL/GenBank/DDBJ whole genome shotgun (WGS) entry which is preliminary data.</text>
</comment>
<evidence type="ECO:0000313" key="2">
    <source>
        <dbReference type="Proteomes" id="UP000499080"/>
    </source>
</evidence>
<dbReference type="Proteomes" id="UP000499080">
    <property type="component" value="Unassembled WGS sequence"/>
</dbReference>
<gene>
    <name evidence="1" type="ORF">AVEN_16384_1</name>
</gene>
<reference evidence="1 2" key="1">
    <citation type="journal article" date="2019" name="Sci. Rep.">
        <title>Orb-weaving spider Araneus ventricosus genome elucidates the spidroin gene catalogue.</title>
        <authorList>
            <person name="Kono N."/>
            <person name="Nakamura H."/>
            <person name="Ohtoshi R."/>
            <person name="Moran D.A.P."/>
            <person name="Shinohara A."/>
            <person name="Yoshida Y."/>
            <person name="Fujiwara M."/>
            <person name="Mori M."/>
            <person name="Tomita M."/>
            <person name="Arakawa K."/>
        </authorList>
    </citation>
    <scope>NUCLEOTIDE SEQUENCE [LARGE SCALE GENOMIC DNA]</scope>
</reference>
<evidence type="ECO:0000313" key="1">
    <source>
        <dbReference type="EMBL" id="GBO18433.1"/>
    </source>
</evidence>
<dbReference type="AlphaFoldDB" id="A0A4Y2UZR9"/>
<accession>A0A4Y2UZR9</accession>
<organism evidence="1 2">
    <name type="scientific">Araneus ventricosus</name>
    <name type="common">Orbweaver spider</name>
    <name type="synonym">Epeira ventricosa</name>
    <dbReference type="NCBI Taxonomy" id="182803"/>
    <lineage>
        <taxon>Eukaryota</taxon>
        <taxon>Metazoa</taxon>
        <taxon>Ecdysozoa</taxon>
        <taxon>Arthropoda</taxon>
        <taxon>Chelicerata</taxon>
        <taxon>Arachnida</taxon>
        <taxon>Araneae</taxon>
        <taxon>Araneomorphae</taxon>
        <taxon>Entelegynae</taxon>
        <taxon>Araneoidea</taxon>
        <taxon>Araneidae</taxon>
        <taxon>Araneus</taxon>
    </lineage>
</organism>
<proteinExistence type="predicted"/>
<protein>
    <submittedName>
        <fullName evidence="1">Uncharacterized protein</fullName>
    </submittedName>
</protein>
<sequence length="98" mass="10622">MRAPLPRGEEAAFASREQREIGGWRAREVRVNTEAKETPLGGGGPVFCFGCSFFLFSAGVLRGMGGGLQRLVPSIALRPSKCAPRSYYHHMPQSLGSL</sequence>
<name>A0A4Y2UZR9_ARAVE</name>
<keyword evidence="2" id="KW-1185">Reference proteome</keyword>
<dbReference type="EMBL" id="BGPR01042046">
    <property type="protein sequence ID" value="GBO18433.1"/>
    <property type="molecule type" value="Genomic_DNA"/>
</dbReference>